<dbReference type="InterPro" id="IPR011032">
    <property type="entry name" value="GroES-like_sf"/>
</dbReference>
<gene>
    <name evidence="3" type="ORF">H103_01611</name>
</gene>
<feature type="compositionally biased region" description="Polar residues" evidence="1">
    <location>
        <begin position="1"/>
        <end position="24"/>
    </location>
</feature>
<feature type="domain" description="Enoyl reductase (ER)" evidence="2">
    <location>
        <begin position="20"/>
        <end position="328"/>
    </location>
</feature>
<dbReference type="AlphaFoldDB" id="A0A022WC55"/>
<dbReference type="Pfam" id="PF13602">
    <property type="entry name" value="ADH_zinc_N_2"/>
    <property type="match status" value="1"/>
</dbReference>
<dbReference type="SUPFAM" id="SSF50129">
    <property type="entry name" value="GroES-like"/>
    <property type="match status" value="1"/>
</dbReference>
<dbReference type="SUPFAM" id="SSF51735">
    <property type="entry name" value="NAD(P)-binding Rossmann-fold domains"/>
    <property type="match status" value="1"/>
</dbReference>
<dbReference type="EMBL" id="KK207733">
    <property type="protein sequence ID" value="EZF55909.1"/>
    <property type="molecule type" value="Genomic_DNA"/>
</dbReference>
<dbReference type="CDD" id="cd05289">
    <property type="entry name" value="MDR_like_2"/>
    <property type="match status" value="1"/>
</dbReference>
<dbReference type="OrthoDB" id="191139at2759"/>
<dbReference type="PANTHER" id="PTHR11695">
    <property type="entry name" value="ALCOHOL DEHYDROGENASE RELATED"/>
    <property type="match status" value="1"/>
</dbReference>
<dbReference type="GO" id="GO:0005739">
    <property type="term" value="C:mitochondrion"/>
    <property type="evidence" value="ECO:0007669"/>
    <property type="project" value="TreeGrafter"/>
</dbReference>
<sequence>MASATSVPKTGRSVNQDVPATTLTLRARPTPSPNFDEGEHLVRVHATALCAGELYWHTYVTFTKEETVPGPDVAGTVVLAPPSSPFKPGDHVYCRIPYSRPGGARDHTIALTSELARKPKNLTWEEAATVPLSALTAWQALFDQSDMWEGPEDARVKGKRVAVTAASGAVGMWILQFARIAGFEAVIGTCGDGNEDFVKSVGATDAVNYKKSSLTAWAAEKEGRKADLVIDCFGGKSLADAWGCVKDGGVLISMVGYPEQEKPAGLEAKDVKSHFFIMEPRGDQLQKVTELVEQGKCSFLMDSVYPLEQFQEATDKVESRRVRGKVVLKVL</sequence>
<dbReference type="Proteomes" id="UP000023758">
    <property type="component" value="Unassembled WGS sequence"/>
</dbReference>
<proteinExistence type="predicted"/>
<dbReference type="PANTHER" id="PTHR11695:SF647">
    <property type="entry name" value="ENOYL REDUCTASE (ER) DOMAIN-CONTAINING PROTEIN"/>
    <property type="match status" value="1"/>
</dbReference>
<protein>
    <recommendedName>
        <fullName evidence="2">Enoyl reductase (ER) domain-containing protein</fullName>
    </recommendedName>
</protein>
<dbReference type="SMART" id="SM00829">
    <property type="entry name" value="PKS_ER"/>
    <property type="match status" value="1"/>
</dbReference>
<dbReference type="InterPro" id="IPR013154">
    <property type="entry name" value="ADH-like_N"/>
</dbReference>
<accession>A0A022WC55</accession>
<dbReference type="Gene3D" id="3.90.180.10">
    <property type="entry name" value="Medium-chain alcohol dehydrogenases, catalytic domain"/>
    <property type="match status" value="1"/>
</dbReference>
<reference evidence="3" key="1">
    <citation type="submission" date="2014-02" db="EMBL/GenBank/DDBJ databases">
        <title>The Genome Sequence of Trichophyton rubrum (morphotype fischeri) CBS 288.86.</title>
        <authorList>
            <consortium name="The Broad Institute Genomics Platform"/>
            <person name="Cuomo C.A."/>
            <person name="White T.C."/>
            <person name="Graser Y."/>
            <person name="Martinez-Rossi N."/>
            <person name="Heitman J."/>
            <person name="Young S.K."/>
            <person name="Zeng Q."/>
            <person name="Gargeya S."/>
            <person name="Abouelleil A."/>
            <person name="Alvarado L."/>
            <person name="Chapman S.B."/>
            <person name="Gainer-Dewar J."/>
            <person name="Goldberg J."/>
            <person name="Griggs A."/>
            <person name="Gujja S."/>
            <person name="Hansen M."/>
            <person name="Howarth C."/>
            <person name="Imamovic A."/>
            <person name="Larimer J."/>
            <person name="Martinez D."/>
            <person name="Murphy C."/>
            <person name="Pearson M.D."/>
            <person name="Persinoti G."/>
            <person name="Poon T."/>
            <person name="Priest M."/>
            <person name="Roberts A.D."/>
            <person name="Saif S."/>
            <person name="Shea T.D."/>
            <person name="Sykes S.N."/>
            <person name="Wortman J."/>
            <person name="Nusbaum C."/>
            <person name="Birren B."/>
        </authorList>
    </citation>
    <scope>NUCLEOTIDE SEQUENCE [LARGE SCALE GENOMIC DNA]</scope>
    <source>
        <strain evidence="3">CBS 288.86</strain>
    </source>
</reference>
<name>A0A022WC55_TRIRU</name>
<dbReference type="InterPro" id="IPR050700">
    <property type="entry name" value="YIM1/Zinc_Alcohol_DH_Fams"/>
</dbReference>
<evidence type="ECO:0000313" key="3">
    <source>
        <dbReference type="EMBL" id="EZF55909.1"/>
    </source>
</evidence>
<dbReference type="InterPro" id="IPR036291">
    <property type="entry name" value="NAD(P)-bd_dom_sf"/>
</dbReference>
<dbReference type="Pfam" id="PF08240">
    <property type="entry name" value="ADH_N"/>
    <property type="match status" value="1"/>
</dbReference>
<dbReference type="Gene3D" id="3.40.50.720">
    <property type="entry name" value="NAD(P)-binding Rossmann-like Domain"/>
    <property type="match status" value="1"/>
</dbReference>
<feature type="region of interest" description="Disordered" evidence="1">
    <location>
        <begin position="1"/>
        <end position="36"/>
    </location>
</feature>
<dbReference type="HOGENOM" id="CLU_026673_3_3_1"/>
<organism evidence="3">
    <name type="scientific">Trichophyton rubrum CBS 288.86</name>
    <dbReference type="NCBI Taxonomy" id="1215330"/>
    <lineage>
        <taxon>Eukaryota</taxon>
        <taxon>Fungi</taxon>
        <taxon>Dikarya</taxon>
        <taxon>Ascomycota</taxon>
        <taxon>Pezizomycotina</taxon>
        <taxon>Eurotiomycetes</taxon>
        <taxon>Eurotiomycetidae</taxon>
        <taxon>Onygenales</taxon>
        <taxon>Arthrodermataceae</taxon>
        <taxon>Trichophyton</taxon>
    </lineage>
</organism>
<dbReference type="GO" id="GO:0016491">
    <property type="term" value="F:oxidoreductase activity"/>
    <property type="evidence" value="ECO:0007669"/>
    <property type="project" value="InterPro"/>
</dbReference>
<evidence type="ECO:0000259" key="2">
    <source>
        <dbReference type="SMART" id="SM00829"/>
    </source>
</evidence>
<evidence type="ECO:0000256" key="1">
    <source>
        <dbReference type="SAM" id="MobiDB-lite"/>
    </source>
</evidence>
<dbReference type="InterPro" id="IPR020843">
    <property type="entry name" value="ER"/>
</dbReference>